<dbReference type="EC" id="1.1.1.1" evidence="2"/>
<dbReference type="SUPFAM" id="SSF51735">
    <property type="entry name" value="NAD(P)-binding Rossmann-fold domains"/>
    <property type="match status" value="1"/>
</dbReference>
<dbReference type="Gene3D" id="3.90.180.10">
    <property type="entry name" value="Medium-chain alcohol dehydrogenases, catalytic domain"/>
    <property type="match status" value="1"/>
</dbReference>
<dbReference type="Pfam" id="PF08240">
    <property type="entry name" value="ADH_N"/>
    <property type="match status" value="1"/>
</dbReference>
<dbReference type="InterPro" id="IPR020843">
    <property type="entry name" value="ER"/>
</dbReference>
<evidence type="ECO:0000259" key="1">
    <source>
        <dbReference type="SMART" id="SM00829"/>
    </source>
</evidence>
<feature type="domain" description="Enoyl reductase (ER)" evidence="1">
    <location>
        <begin position="27"/>
        <end position="333"/>
    </location>
</feature>
<dbReference type="InterPro" id="IPR011032">
    <property type="entry name" value="GroES-like_sf"/>
</dbReference>
<reference evidence="3" key="1">
    <citation type="submission" date="2017-05" db="EMBL/GenBank/DDBJ databases">
        <authorList>
            <person name="Rodrigo-Torres L."/>
            <person name="Arahal R. D."/>
            <person name="Lucena T."/>
        </authorList>
    </citation>
    <scope>NUCLEOTIDE SEQUENCE [LARGE SCALE GENOMIC DNA]</scope>
    <source>
        <strain evidence="3">CECT 8868</strain>
    </source>
</reference>
<dbReference type="Gene3D" id="3.40.50.720">
    <property type="entry name" value="NAD(P)-binding Rossmann-like Domain"/>
    <property type="match status" value="1"/>
</dbReference>
<evidence type="ECO:0000313" key="3">
    <source>
        <dbReference type="Proteomes" id="UP000203464"/>
    </source>
</evidence>
<dbReference type="Proteomes" id="UP000203464">
    <property type="component" value="Unassembled WGS sequence"/>
</dbReference>
<dbReference type="SMART" id="SM00829">
    <property type="entry name" value="PKS_ER"/>
    <property type="match status" value="1"/>
</dbReference>
<dbReference type="PANTHER" id="PTHR43677:SF4">
    <property type="entry name" value="QUINONE OXIDOREDUCTASE-LIKE PROTEIN 2"/>
    <property type="match status" value="1"/>
</dbReference>
<keyword evidence="3" id="KW-1185">Reference proteome</keyword>
<dbReference type="InterPro" id="IPR036291">
    <property type="entry name" value="NAD(P)-bd_dom_sf"/>
</dbReference>
<evidence type="ECO:0000313" key="2">
    <source>
        <dbReference type="EMBL" id="SMX37337.1"/>
    </source>
</evidence>
<accession>A0A238K4F1</accession>
<dbReference type="PANTHER" id="PTHR43677">
    <property type="entry name" value="SHORT-CHAIN DEHYDROGENASE/REDUCTASE"/>
    <property type="match status" value="1"/>
</dbReference>
<organism evidence="2 3">
    <name type="scientific">Octadecabacter ascidiaceicola</name>
    <dbReference type="NCBI Taxonomy" id="1655543"/>
    <lineage>
        <taxon>Bacteria</taxon>
        <taxon>Pseudomonadati</taxon>
        <taxon>Pseudomonadota</taxon>
        <taxon>Alphaproteobacteria</taxon>
        <taxon>Rhodobacterales</taxon>
        <taxon>Roseobacteraceae</taxon>
        <taxon>Octadecabacter</taxon>
    </lineage>
</organism>
<dbReference type="SUPFAM" id="SSF50129">
    <property type="entry name" value="GroES-like"/>
    <property type="match status" value="1"/>
</dbReference>
<dbReference type="GO" id="GO:0004022">
    <property type="term" value="F:alcohol dehydrogenase (NAD+) activity"/>
    <property type="evidence" value="ECO:0007669"/>
    <property type="project" value="UniProtKB-EC"/>
</dbReference>
<dbReference type="CDD" id="cd08241">
    <property type="entry name" value="QOR1"/>
    <property type="match status" value="1"/>
</dbReference>
<dbReference type="Pfam" id="PF00107">
    <property type="entry name" value="ADH_zinc_N"/>
    <property type="match status" value="1"/>
</dbReference>
<dbReference type="AlphaFoldDB" id="A0A238K4F1"/>
<protein>
    <submittedName>
        <fullName evidence="2">Alcohol dehydrogenase</fullName>
        <ecNumber evidence="2">1.1.1.1</ecNumber>
    </submittedName>
</protein>
<dbReference type="InterPro" id="IPR013149">
    <property type="entry name" value="ADH-like_C"/>
</dbReference>
<keyword evidence="2" id="KW-0560">Oxidoreductase</keyword>
<dbReference type="InterPro" id="IPR051397">
    <property type="entry name" value="Zn-ADH-like_protein"/>
</dbReference>
<sequence>MPLPACALKGFFYRKFPMQAFQVESYATPPTLRVINPPAPAKGEVLLNIEACGLNFADLLMAKGTYQDTPNPPFTLGMEVCGTVLALGEGVSEAKIGTRVAVFGGQGGLAQQGVFPALLCREVPDEMSPQVAAGFQVAYGTSHLALTRRAKLQAGETLLVMGAAGGVGLTAVEIGKAMGATVIAVARGADKLAVATAAGADHVIDASADITAEVRALGGADVVYDPVGGAAFKAAMRATNREGRMITIGFASGDVPQIPSNHLLVKNITVIGFYWGGYLKFNPTALTDSMGELMDWYVQGRLKPHVSHVLPLEQSADALELLRSRTSTGKVVVTL</sequence>
<name>A0A238K4F1_9RHOB</name>
<proteinExistence type="predicted"/>
<gene>
    <name evidence="2" type="primary">adhT</name>
    <name evidence="2" type="ORF">OCA8868_01399</name>
</gene>
<dbReference type="EMBL" id="FXYD01000002">
    <property type="protein sequence ID" value="SMX37337.1"/>
    <property type="molecule type" value="Genomic_DNA"/>
</dbReference>
<dbReference type="InterPro" id="IPR013154">
    <property type="entry name" value="ADH-like_N"/>
</dbReference>